<feature type="transmembrane region" description="Helical" evidence="1">
    <location>
        <begin position="242"/>
        <end position="260"/>
    </location>
</feature>
<protein>
    <recommendedName>
        <fullName evidence="4">Ion-channel domain-containing protein</fullName>
    </recommendedName>
</protein>
<evidence type="ECO:0008006" key="4">
    <source>
        <dbReference type="Google" id="ProtNLM"/>
    </source>
</evidence>
<keyword evidence="3" id="KW-1185">Reference proteome</keyword>
<sequence length="300" mass="33515">MKAAPTAPAEPLQQVGAYITNISDIDLMDDQFSIELLLWTMWHGDQDQNPSDQLRVLNGIYNGDIQRFERIRRDQTDGHSWSLYKVRSPVVKRWRLQRYPFDDQLLHVQIGLDDPLQPVNLDVVPKQPFSVTPSLLLPGWTLKDPTGYASSISLMNDLGRPLADGVAVRRQPTVSFDLPIQRRSLLFVAPDFLGYLLAIGLCCMSLLITRSRDDLILAAVVSAGGNYVFIAGNLPVTAMTGFIGNLQLIIFLGILYVVAADELIDNQLSLISTRFAKGLRVLLLPSYVAMTLLGIWWIIP</sequence>
<dbReference type="KEGG" id="syw:SYNW0593"/>
<dbReference type="STRING" id="84588.SYNW0593"/>
<dbReference type="RefSeq" id="WP_011127460.1">
    <property type="nucleotide sequence ID" value="NC_005070.1"/>
</dbReference>
<evidence type="ECO:0000256" key="1">
    <source>
        <dbReference type="SAM" id="Phobius"/>
    </source>
</evidence>
<keyword evidence="1" id="KW-1133">Transmembrane helix</keyword>
<feature type="transmembrane region" description="Helical" evidence="1">
    <location>
        <begin position="185"/>
        <end position="208"/>
    </location>
</feature>
<name>Q7U8M3_PARMW</name>
<accession>Q7U8M3</accession>
<dbReference type="AlphaFoldDB" id="Q7U8M3"/>
<feature type="transmembrane region" description="Helical" evidence="1">
    <location>
        <begin position="215"/>
        <end position="236"/>
    </location>
</feature>
<dbReference type="eggNOG" id="ENOG5030RCF">
    <property type="taxonomic scope" value="Bacteria"/>
</dbReference>
<keyword evidence="1" id="KW-0812">Transmembrane</keyword>
<dbReference type="Proteomes" id="UP000001422">
    <property type="component" value="Chromosome"/>
</dbReference>
<dbReference type="HOGENOM" id="CLU_785091_0_0_3"/>
<gene>
    <name evidence="2" type="ordered locus">SYNW0593</name>
</gene>
<feature type="transmembrane region" description="Helical" evidence="1">
    <location>
        <begin position="281"/>
        <end position="299"/>
    </location>
</feature>
<proteinExistence type="predicted"/>
<reference evidence="2 3" key="1">
    <citation type="journal article" date="2003" name="Nature">
        <title>The genome of a motile marine Synechococcus.</title>
        <authorList>
            <person name="Palenik B."/>
            <person name="Brahamsha B."/>
            <person name="Larimer F."/>
            <person name="Land M."/>
            <person name="Hauser L."/>
            <person name="Chain P."/>
            <person name="Lamerdin J."/>
            <person name="Regala W."/>
            <person name="Allen E.A."/>
            <person name="McCarren J."/>
            <person name="Paulsen I."/>
            <person name="Dufresne A."/>
            <person name="Partensky F."/>
            <person name="Webb E."/>
            <person name="Waterbury J."/>
        </authorList>
    </citation>
    <scope>NUCLEOTIDE SEQUENCE [LARGE SCALE GENOMIC DNA]</scope>
    <source>
        <strain evidence="2 3">WH8102</strain>
    </source>
</reference>
<organism evidence="2 3">
    <name type="scientific">Parasynechococcus marenigrum (strain WH8102)</name>
    <dbReference type="NCBI Taxonomy" id="84588"/>
    <lineage>
        <taxon>Bacteria</taxon>
        <taxon>Bacillati</taxon>
        <taxon>Cyanobacteriota</taxon>
        <taxon>Cyanophyceae</taxon>
        <taxon>Synechococcales</taxon>
        <taxon>Prochlorococcaceae</taxon>
        <taxon>Parasynechococcus</taxon>
        <taxon>Parasynechococcus marenigrum</taxon>
    </lineage>
</organism>
<evidence type="ECO:0000313" key="3">
    <source>
        <dbReference type="Proteomes" id="UP000001422"/>
    </source>
</evidence>
<keyword evidence="1" id="KW-0472">Membrane</keyword>
<evidence type="ECO:0000313" key="2">
    <source>
        <dbReference type="EMBL" id="CAE07108.1"/>
    </source>
</evidence>
<dbReference type="EMBL" id="BX569690">
    <property type="protein sequence ID" value="CAE07108.1"/>
    <property type="molecule type" value="Genomic_DNA"/>
</dbReference>